<dbReference type="Proteomes" id="UP000035680">
    <property type="component" value="Unassembled WGS sequence"/>
</dbReference>
<accession>A0A0K0G4H3</accession>
<protein>
    <submittedName>
        <fullName evidence="2">DRIM domain-containing protein</fullName>
    </submittedName>
</protein>
<dbReference type="AlphaFoldDB" id="A0A0K0G4H3"/>
<organism evidence="1 2">
    <name type="scientific">Strongyloides venezuelensis</name>
    <name type="common">Threadworm</name>
    <dbReference type="NCBI Taxonomy" id="75913"/>
    <lineage>
        <taxon>Eukaryota</taxon>
        <taxon>Metazoa</taxon>
        <taxon>Ecdysozoa</taxon>
        <taxon>Nematoda</taxon>
        <taxon>Chromadorea</taxon>
        <taxon>Rhabditida</taxon>
        <taxon>Tylenchina</taxon>
        <taxon>Panagrolaimomorpha</taxon>
        <taxon>Strongyloidoidea</taxon>
        <taxon>Strongyloididae</taxon>
        <taxon>Strongyloides</taxon>
    </lineage>
</organism>
<dbReference type="WBParaSite" id="SVE_1963400.1">
    <property type="protein sequence ID" value="SVE_1963400.1"/>
    <property type="gene ID" value="SVE_1963400"/>
</dbReference>
<reference evidence="2" key="2">
    <citation type="submission" date="2015-08" db="UniProtKB">
        <authorList>
            <consortium name="WormBaseParasite"/>
        </authorList>
    </citation>
    <scope>IDENTIFICATION</scope>
</reference>
<evidence type="ECO:0000313" key="2">
    <source>
        <dbReference type="WBParaSite" id="SVE_1963400.1"/>
    </source>
</evidence>
<keyword evidence="1" id="KW-1185">Reference proteome</keyword>
<proteinExistence type="predicted"/>
<reference evidence="1" key="1">
    <citation type="submission" date="2014-07" db="EMBL/GenBank/DDBJ databases">
        <authorList>
            <person name="Martin A.A"/>
            <person name="De Silva N."/>
        </authorList>
    </citation>
    <scope>NUCLEOTIDE SEQUENCE</scope>
</reference>
<name>A0A0K0G4H3_STRVS</name>
<sequence>MTRSLVDISSLTTLSNSRCLLNTDELIAVKYLLKKLIRECCNKNLERAVKLFLTTTKKVPLHQLMTSMGQVVASGNIMDDLSCAEDMFVVCLTSQKVKTISYNVFLNLIKTLLRFLSDQIRTLMVQLERPCKERI</sequence>
<evidence type="ECO:0000313" key="1">
    <source>
        <dbReference type="Proteomes" id="UP000035680"/>
    </source>
</evidence>